<reference evidence="3" key="1">
    <citation type="journal article" date="2020" name="mSystems">
        <title>Genome- and Community-Level Interaction Insights into Carbon Utilization and Element Cycling Functions of Hydrothermarchaeota in Hydrothermal Sediment.</title>
        <authorList>
            <person name="Zhou Z."/>
            <person name="Liu Y."/>
            <person name="Xu W."/>
            <person name="Pan J."/>
            <person name="Luo Z.H."/>
            <person name="Li M."/>
        </authorList>
    </citation>
    <scope>NUCLEOTIDE SEQUENCE [LARGE SCALE GENOMIC DNA]</scope>
    <source>
        <strain evidence="3">SpSt-1116</strain>
    </source>
</reference>
<dbReference type="GO" id="GO:0051537">
    <property type="term" value="F:2 iron, 2 sulfur cluster binding"/>
    <property type="evidence" value="ECO:0007669"/>
    <property type="project" value="UniProtKB-KW"/>
</dbReference>
<dbReference type="PROSITE" id="PS51384">
    <property type="entry name" value="FAD_FR"/>
    <property type="match status" value="1"/>
</dbReference>
<evidence type="ECO:0000259" key="2">
    <source>
        <dbReference type="PROSITE" id="PS51384"/>
    </source>
</evidence>
<keyword evidence="1" id="KW-0001">2Fe-2S</keyword>
<dbReference type="InterPro" id="IPR017938">
    <property type="entry name" value="Riboflavin_synthase-like_b-brl"/>
</dbReference>
<keyword evidence="1" id="KW-0479">Metal-binding</keyword>
<dbReference type="GO" id="GO:0006221">
    <property type="term" value="P:pyrimidine nucleotide biosynthetic process"/>
    <property type="evidence" value="ECO:0007669"/>
    <property type="project" value="InterPro"/>
</dbReference>
<dbReference type="InterPro" id="IPR017927">
    <property type="entry name" value="FAD-bd_FR_type"/>
</dbReference>
<keyword evidence="1" id="KW-0408">Iron</keyword>
<proteinExistence type="predicted"/>
<evidence type="ECO:0000313" key="3">
    <source>
        <dbReference type="EMBL" id="HHQ79899.1"/>
    </source>
</evidence>
<dbReference type="GO" id="GO:0046872">
    <property type="term" value="F:metal ion binding"/>
    <property type="evidence" value="ECO:0007669"/>
    <property type="project" value="UniProtKB-KW"/>
</dbReference>
<dbReference type="PANTHER" id="PTHR43513">
    <property type="entry name" value="DIHYDROOROTATE DEHYDROGENASE B (NAD(+)), ELECTRON TRANSFER SUBUNIT"/>
    <property type="match status" value="1"/>
</dbReference>
<comment type="caution">
    <text evidence="3">The sequence shown here is derived from an EMBL/GenBank/DDBJ whole genome shotgun (WGS) entry which is preliminary data.</text>
</comment>
<dbReference type="SUPFAM" id="SSF63380">
    <property type="entry name" value="Riboflavin synthase domain-like"/>
    <property type="match status" value="1"/>
</dbReference>
<dbReference type="Pfam" id="PF10418">
    <property type="entry name" value="DHODB_Fe-S_bind"/>
    <property type="match status" value="1"/>
</dbReference>
<dbReference type="GO" id="GO:0016491">
    <property type="term" value="F:oxidoreductase activity"/>
    <property type="evidence" value="ECO:0007669"/>
    <property type="project" value="InterPro"/>
</dbReference>
<evidence type="ECO:0000256" key="1">
    <source>
        <dbReference type="PIRSR" id="PIRSR006816-2"/>
    </source>
</evidence>
<dbReference type="AlphaFoldDB" id="A0A7J3ZIM8"/>
<dbReference type="GO" id="GO:0050660">
    <property type="term" value="F:flavin adenine dinucleotide binding"/>
    <property type="evidence" value="ECO:0007669"/>
    <property type="project" value="InterPro"/>
</dbReference>
<gene>
    <name evidence="3" type="ORF">ENM78_00315</name>
</gene>
<organism evidence="3">
    <name type="scientific">Fervidicoccus fontis</name>
    <dbReference type="NCBI Taxonomy" id="683846"/>
    <lineage>
        <taxon>Archaea</taxon>
        <taxon>Thermoproteota</taxon>
        <taxon>Thermoprotei</taxon>
        <taxon>Fervidicoccales</taxon>
        <taxon>Fervidicoccaceae</taxon>
        <taxon>Fervidicoccus</taxon>
    </lineage>
</organism>
<dbReference type="InterPro" id="IPR019480">
    <property type="entry name" value="Dihydroorotate_DH_Fe-S-bd"/>
</dbReference>
<dbReference type="PANTHER" id="PTHR43513:SF3">
    <property type="entry name" value="DIHYDROOROTATE DEHYDROGENASE B (NAD(+)), ELECTRON TRANSFER SUBUNIT-RELATED"/>
    <property type="match status" value="1"/>
</dbReference>
<dbReference type="SUPFAM" id="SSF52343">
    <property type="entry name" value="Ferredoxin reductase-like, C-terminal NADP-linked domain"/>
    <property type="match status" value="1"/>
</dbReference>
<dbReference type="EMBL" id="DRZC01000005">
    <property type="protein sequence ID" value="HHQ79899.1"/>
    <property type="molecule type" value="Genomic_DNA"/>
</dbReference>
<name>A0A7J3ZIM8_9CREN</name>
<feature type="binding site" evidence="1">
    <location>
        <position position="226"/>
    </location>
    <ligand>
        <name>[2Fe-2S] cluster</name>
        <dbReference type="ChEBI" id="CHEBI:190135"/>
    </ligand>
</feature>
<comment type="cofactor">
    <cofactor evidence="1">
        <name>[2Fe-2S] cluster</name>
        <dbReference type="ChEBI" id="CHEBI:190135"/>
    </cofactor>
    <text evidence="1">Binds 1 [2Fe-2S] cluster per subunit.</text>
</comment>
<feature type="domain" description="FAD-binding FR-type" evidence="2">
    <location>
        <begin position="10"/>
        <end position="103"/>
    </location>
</feature>
<feature type="binding site" evidence="1">
    <location>
        <position position="234"/>
    </location>
    <ligand>
        <name>[2Fe-2S] cluster</name>
        <dbReference type="ChEBI" id="CHEBI:190135"/>
    </ligand>
</feature>
<dbReference type="PRINTS" id="PR00410">
    <property type="entry name" value="PHEHYDRXLASE"/>
</dbReference>
<dbReference type="Gene3D" id="2.40.30.10">
    <property type="entry name" value="Translation factors"/>
    <property type="match status" value="1"/>
</dbReference>
<dbReference type="PIRSF" id="PIRSF006816">
    <property type="entry name" value="Cyc3_hyd_g"/>
    <property type="match status" value="1"/>
</dbReference>
<feature type="binding site" evidence="1">
    <location>
        <position position="242"/>
    </location>
    <ligand>
        <name>[2Fe-2S] cluster</name>
        <dbReference type="ChEBI" id="CHEBI:190135"/>
    </ligand>
</feature>
<dbReference type="InterPro" id="IPR001433">
    <property type="entry name" value="OxRdtase_FAD/NAD-bd"/>
</dbReference>
<protein>
    <submittedName>
        <fullName evidence="3">Dihydroorotate dehydrogenase electron transfer subunit</fullName>
    </submittedName>
</protein>
<dbReference type="InterPro" id="IPR039261">
    <property type="entry name" value="FNR_nucleotide-bd"/>
</dbReference>
<keyword evidence="1" id="KW-0411">Iron-sulfur</keyword>
<dbReference type="Gene3D" id="3.40.50.80">
    <property type="entry name" value="Nucleotide-binding domain of ferredoxin-NADP reductase (FNR) module"/>
    <property type="match status" value="1"/>
</dbReference>
<feature type="binding site" evidence="1">
    <location>
        <position position="231"/>
    </location>
    <ligand>
        <name>[2Fe-2S] cluster</name>
        <dbReference type="ChEBI" id="CHEBI:190135"/>
    </ligand>
</feature>
<accession>A0A7J3ZIM8</accession>
<dbReference type="InterPro" id="IPR050353">
    <property type="entry name" value="PyrK_electron_transfer"/>
</dbReference>
<sequence length="274" mass="29793">MSGNSLSSSLRRYPARVLLVSSEGENVKSLLLSVPGLPEVVPGQFVMAWLPGHEEIPVSPSLQEGEILRLTIAAVGPTSRAFHKLGCGGRVLVRGPYGRGFVLHGLKRPLLMAGGYGIAPLAYAARRLLRNNSRPVIAIGGKTSRHVYLVDELVSLGSTEVYVYTEDGSAGRKGLVTSFLVEHDLSDIDGILACGPERMLYEIYKFVKRHGFAVKVQLSTERIIRCGIGVCGSCCLGSKLVCRDGPVFSLEELERTEFGRWSRDFSGRIVPVDH</sequence>
<dbReference type="Pfam" id="PF00175">
    <property type="entry name" value="NAD_binding_1"/>
    <property type="match status" value="1"/>
</dbReference>
<dbReference type="InterPro" id="IPR012165">
    <property type="entry name" value="Cyt_c3_hydrogenase_gsu"/>
</dbReference>